<sequence length="337" mass="36555">MTQNTPRPTALVIGATGGIGGEMTLALLRRGWRIRALNRNATKAAKDHASLGPVDWVAGDAMKPADVIAAADGVALIVHAANPPGYRDWERLALPMLDSSIAAAEACGARIVFPGTVYNYGPDAFPLLTETSPQAPLTRKGRVRFAMEQRLRDAAGRGVRTLIVRTGDFFGPRAGNNWFAGGMIKPGKPVRSVYNPDSPGVGHAWAYLPDVAETMAQLIDREPDLGVFETFHFSGHWMEDGVELAEAIVRATGNPGIPIRRFPWWAMRLAAPFFTLAWELQEMRYLWKEPVRLDNRKLTAFLGSEPHTPLDTAVSATLEGLACLPGDRTAKALPVAA</sequence>
<evidence type="ECO:0000313" key="3">
    <source>
        <dbReference type="Proteomes" id="UP000199071"/>
    </source>
</evidence>
<dbReference type="Pfam" id="PF01370">
    <property type="entry name" value="Epimerase"/>
    <property type="match status" value="1"/>
</dbReference>
<dbReference type="InterPro" id="IPR001509">
    <property type="entry name" value="Epimerase_deHydtase"/>
</dbReference>
<dbReference type="PANTHER" id="PTHR48079:SF6">
    <property type="entry name" value="NAD(P)-BINDING DOMAIN-CONTAINING PROTEIN-RELATED"/>
    <property type="match status" value="1"/>
</dbReference>
<feature type="domain" description="NAD-dependent epimerase/dehydratase" evidence="1">
    <location>
        <begin position="10"/>
        <end position="185"/>
    </location>
</feature>
<evidence type="ECO:0000259" key="1">
    <source>
        <dbReference type="Pfam" id="PF01370"/>
    </source>
</evidence>
<gene>
    <name evidence="2" type="ORF">SAMN02982931_02108</name>
</gene>
<keyword evidence="3" id="KW-1185">Reference proteome</keyword>
<proteinExistence type="predicted"/>
<dbReference type="InterPro" id="IPR051783">
    <property type="entry name" value="NAD(P)-dependent_oxidoreduct"/>
</dbReference>
<dbReference type="EMBL" id="FMXQ01000004">
    <property type="protein sequence ID" value="SDB28362.1"/>
    <property type="molecule type" value="Genomic_DNA"/>
</dbReference>
<dbReference type="SUPFAM" id="SSF51735">
    <property type="entry name" value="NAD(P)-binding Rossmann-fold domains"/>
    <property type="match status" value="1"/>
</dbReference>
<dbReference type="GO" id="GO:0004029">
    <property type="term" value="F:aldehyde dehydrogenase (NAD+) activity"/>
    <property type="evidence" value="ECO:0007669"/>
    <property type="project" value="TreeGrafter"/>
</dbReference>
<name>A0A1G6C6B3_9HYPH</name>
<dbReference type="RefSeq" id="WP_090876401.1">
    <property type="nucleotide sequence ID" value="NZ_FMXQ01000004.1"/>
</dbReference>
<dbReference type="Proteomes" id="UP000199071">
    <property type="component" value="Unassembled WGS sequence"/>
</dbReference>
<organism evidence="2 3">
    <name type="scientific">Bauldia litoralis</name>
    <dbReference type="NCBI Taxonomy" id="665467"/>
    <lineage>
        <taxon>Bacteria</taxon>
        <taxon>Pseudomonadati</taxon>
        <taxon>Pseudomonadota</taxon>
        <taxon>Alphaproteobacteria</taxon>
        <taxon>Hyphomicrobiales</taxon>
        <taxon>Kaistiaceae</taxon>
        <taxon>Bauldia</taxon>
    </lineage>
</organism>
<dbReference type="Gene3D" id="3.40.50.720">
    <property type="entry name" value="NAD(P)-binding Rossmann-like Domain"/>
    <property type="match status" value="1"/>
</dbReference>
<dbReference type="OrthoDB" id="7170465at2"/>
<dbReference type="STRING" id="665467.SAMN02982931_02108"/>
<dbReference type="PANTHER" id="PTHR48079">
    <property type="entry name" value="PROTEIN YEEZ"/>
    <property type="match status" value="1"/>
</dbReference>
<dbReference type="AlphaFoldDB" id="A0A1G6C6B3"/>
<protein>
    <submittedName>
        <fullName evidence="2">Nucleoside-diphosphate-sugar epimerase</fullName>
    </submittedName>
</protein>
<reference evidence="2 3" key="1">
    <citation type="submission" date="2016-10" db="EMBL/GenBank/DDBJ databases">
        <authorList>
            <person name="de Groot N.N."/>
        </authorList>
    </citation>
    <scope>NUCLEOTIDE SEQUENCE [LARGE SCALE GENOMIC DNA]</scope>
    <source>
        <strain evidence="2 3">ATCC 35022</strain>
    </source>
</reference>
<dbReference type="InterPro" id="IPR036291">
    <property type="entry name" value="NAD(P)-bd_dom_sf"/>
</dbReference>
<dbReference type="GO" id="GO:0005737">
    <property type="term" value="C:cytoplasm"/>
    <property type="evidence" value="ECO:0007669"/>
    <property type="project" value="TreeGrafter"/>
</dbReference>
<accession>A0A1G6C6B3</accession>
<evidence type="ECO:0000313" key="2">
    <source>
        <dbReference type="EMBL" id="SDB28362.1"/>
    </source>
</evidence>